<dbReference type="PANTHER" id="PTHR47990">
    <property type="entry name" value="2-OXOGLUTARATE (2OG) AND FE(II)-DEPENDENT OXYGENASE SUPERFAMILY PROTEIN-RELATED"/>
    <property type="match status" value="1"/>
</dbReference>
<keyword evidence="1" id="KW-0479">Metal-binding</keyword>
<keyword evidence="1" id="KW-0560">Oxidoreductase</keyword>
<dbReference type="EMBL" id="MU151367">
    <property type="protein sequence ID" value="KAF9444536.1"/>
    <property type="molecule type" value="Genomic_DNA"/>
</dbReference>
<accession>A0A9P5X720</accession>
<feature type="region of interest" description="Disordered" evidence="2">
    <location>
        <begin position="265"/>
        <end position="284"/>
    </location>
</feature>
<keyword evidence="1" id="KW-0408">Iron</keyword>
<dbReference type="InterPro" id="IPR044861">
    <property type="entry name" value="IPNS-like_FE2OG_OXY"/>
</dbReference>
<comment type="caution">
    <text evidence="4">The sequence shown here is derived from an EMBL/GenBank/DDBJ whole genome shotgun (WGS) entry which is preliminary data.</text>
</comment>
<dbReference type="AlphaFoldDB" id="A0A9P5X720"/>
<dbReference type="InterPro" id="IPR050231">
    <property type="entry name" value="Iron_ascorbate_oxido_reductase"/>
</dbReference>
<evidence type="ECO:0000256" key="2">
    <source>
        <dbReference type="SAM" id="MobiDB-lite"/>
    </source>
</evidence>
<sequence length="284" mass="31157">MALPFEEKIKFDQGSDGTSAGYKAAGSNAVDANGEKDTVEFLNIAKDDVQAWPSHVHRTYPAPIERGMPTIIQPFVQKSLEVNQTILDIFNERLGLPKGLLLQQHPLDEHSGCEARIIKNPPMAHDVQKRAIGAHTDFGSLSFLHNRLGGLQVLVPGAETWQYVKPIPNHAICNVGDALSIFSGGILRSNMHRVLPPPGTQSAYERWSIVFFTRPGNSKVLRAFTESSSAIAKAVSANPGKDFETGSTAKEWFARRIKYQKLDNRKGPETWMSSRGTEADPAAA</sequence>
<dbReference type="InterPro" id="IPR027443">
    <property type="entry name" value="IPNS-like_sf"/>
</dbReference>
<dbReference type="SUPFAM" id="SSF51197">
    <property type="entry name" value="Clavaminate synthase-like"/>
    <property type="match status" value="1"/>
</dbReference>
<dbReference type="OrthoDB" id="406156at2759"/>
<dbReference type="PROSITE" id="PS51471">
    <property type="entry name" value="FE2OG_OXY"/>
    <property type="match status" value="1"/>
</dbReference>
<evidence type="ECO:0000259" key="3">
    <source>
        <dbReference type="PROSITE" id="PS51471"/>
    </source>
</evidence>
<evidence type="ECO:0000256" key="1">
    <source>
        <dbReference type="RuleBase" id="RU003682"/>
    </source>
</evidence>
<dbReference type="GO" id="GO:0046872">
    <property type="term" value="F:metal ion binding"/>
    <property type="evidence" value="ECO:0007669"/>
    <property type="project" value="UniProtKB-KW"/>
</dbReference>
<dbReference type="GO" id="GO:0016491">
    <property type="term" value="F:oxidoreductase activity"/>
    <property type="evidence" value="ECO:0007669"/>
    <property type="project" value="UniProtKB-KW"/>
</dbReference>
<dbReference type="InterPro" id="IPR005123">
    <property type="entry name" value="Oxoglu/Fe-dep_dioxygenase_dom"/>
</dbReference>
<comment type="similarity">
    <text evidence="1">Belongs to the iron/ascorbate-dependent oxidoreductase family.</text>
</comment>
<evidence type="ECO:0000313" key="5">
    <source>
        <dbReference type="Proteomes" id="UP000807342"/>
    </source>
</evidence>
<proteinExistence type="inferred from homology"/>
<dbReference type="Gene3D" id="2.60.120.330">
    <property type="entry name" value="B-lactam Antibiotic, Isopenicillin N Synthase, Chain"/>
    <property type="match status" value="1"/>
</dbReference>
<evidence type="ECO:0000313" key="4">
    <source>
        <dbReference type="EMBL" id="KAF9444536.1"/>
    </source>
</evidence>
<keyword evidence="5" id="KW-1185">Reference proteome</keyword>
<name>A0A9P5X720_9AGAR</name>
<organism evidence="4 5">
    <name type="scientific">Macrolepiota fuliginosa MF-IS2</name>
    <dbReference type="NCBI Taxonomy" id="1400762"/>
    <lineage>
        <taxon>Eukaryota</taxon>
        <taxon>Fungi</taxon>
        <taxon>Dikarya</taxon>
        <taxon>Basidiomycota</taxon>
        <taxon>Agaricomycotina</taxon>
        <taxon>Agaricomycetes</taxon>
        <taxon>Agaricomycetidae</taxon>
        <taxon>Agaricales</taxon>
        <taxon>Agaricineae</taxon>
        <taxon>Agaricaceae</taxon>
        <taxon>Macrolepiota</taxon>
    </lineage>
</organism>
<reference evidence="4" key="1">
    <citation type="submission" date="2020-11" db="EMBL/GenBank/DDBJ databases">
        <authorList>
            <consortium name="DOE Joint Genome Institute"/>
            <person name="Ahrendt S."/>
            <person name="Riley R."/>
            <person name="Andreopoulos W."/>
            <person name="Labutti K."/>
            <person name="Pangilinan J."/>
            <person name="Ruiz-Duenas F.J."/>
            <person name="Barrasa J.M."/>
            <person name="Sanchez-Garcia M."/>
            <person name="Camarero S."/>
            <person name="Miyauchi S."/>
            <person name="Serrano A."/>
            <person name="Linde D."/>
            <person name="Babiker R."/>
            <person name="Drula E."/>
            <person name="Ayuso-Fernandez I."/>
            <person name="Pacheco R."/>
            <person name="Padilla G."/>
            <person name="Ferreira P."/>
            <person name="Barriuso J."/>
            <person name="Kellner H."/>
            <person name="Castanera R."/>
            <person name="Alfaro M."/>
            <person name="Ramirez L."/>
            <person name="Pisabarro A.G."/>
            <person name="Kuo A."/>
            <person name="Tritt A."/>
            <person name="Lipzen A."/>
            <person name="He G."/>
            <person name="Yan M."/>
            <person name="Ng V."/>
            <person name="Cullen D."/>
            <person name="Martin F."/>
            <person name="Rosso M.-N."/>
            <person name="Henrissat B."/>
            <person name="Hibbett D."/>
            <person name="Martinez A.T."/>
            <person name="Grigoriev I.V."/>
        </authorList>
    </citation>
    <scope>NUCLEOTIDE SEQUENCE</scope>
    <source>
        <strain evidence="4">MF-IS2</strain>
    </source>
</reference>
<feature type="domain" description="Fe2OG dioxygenase" evidence="3">
    <location>
        <begin position="109"/>
        <end position="215"/>
    </location>
</feature>
<protein>
    <submittedName>
        <fullName evidence="4">Clavaminate synthase-like protein</fullName>
    </submittedName>
</protein>
<gene>
    <name evidence="4" type="ORF">P691DRAFT_807187</name>
</gene>
<dbReference type="Proteomes" id="UP000807342">
    <property type="component" value="Unassembled WGS sequence"/>
</dbReference>
<dbReference type="Pfam" id="PF03171">
    <property type="entry name" value="2OG-FeII_Oxy"/>
    <property type="match status" value="1"/>
</dbReference>